<dbReference type="Proteomes" id="UP001201629">
    <property type="component" value="Unassembled WGS sequence"/>
</dbReference>
<keyword evidence="1" id="KW-1133">Transmembrane helix</keyword>
<sequence length="367" mass="38868">MINIRSWPRRVLAALGAVVVSLAGTLVFMTPANADYPGFSINHEVRCTADGTYQIRWTVLAETPTTDATRYRFVKVEVIPADTSIDPIAASPEGVFPHSLGEPVIGSQSLPGTTTYADLIVWVQWDDGYVETSGFSGGVPLDGRCGQPPTDPTATFQSRCDGSALVDLANPPAGRAVDLVVKTLPGSFSRTVSVAPGQTVKGIVVPRGFDVLSVTVAGERESFATYSWAFDPSHCVVPDIRARSTCDELVIVVSVPDVGLYLFVTFDPNRGPEQRRTIVSGTTVDVSFPAVAGLAVTLRSDEFDPQVTRLNGPYRWERPAGCADGGGGGLPVTGQSTGGVVAGAGLLLGVGATLFVLARRRRIWFTV</sequence>
<name>A0ABS9MVQ8_9ACTN</name>
<protein>
    <recommendedName>
        <fullName evidence="4">LPXTG cell wall anchor domain-containing protein</fullName>
    </recommendedName>
</protein>
<evidence type="ECO:0000256" key="1">
    <source>
        <dbReference type="SAM" id="Phobius"/>
    </source>
</evidence>
<dbReference type="EMBL" id="JAKKFD010000003">
    <property type="protein sequence ID" value="MCG5441789.1"/>
    <property type="molecule type" value="Genomic_DNA"/>
</dbReference>
<proteinExistence type="predicted"/>
<dbReference type="RefSeq" id="WP_238677188.1">
    <property type="nucleotide sequence ID" value="NZ_JAKKFD010000003.1"/>
</dbReference>
<gene>
    <name evidence="2" type="ORF">NIE79_003235</name>
</gene>
<keyword evidence="1" id="KW-0472">Membrane</keyword>
<comment type="caution">
    <text evidence="2">The sequence shown here is derived from an EMBL/GenBank/DDBJ whole genome shotgun (WGS) entry which is preliminary data.</text>
</comment>
<evidence type="ECO:0008006" key="4">
    <source>
        <dbReference type="Google" id="ProtNLM"/>
    </source>
</evidence>
<reference evidence="2 3" key="1">
    <citation type="submission" date="2022-01" db="EMBL/GenBank/DDBJ databases">
        <authorList>
            <person name="Riesco R."/>
            <person name="Trujillo M.E."/>
        </authorList>
    </citation>
    <scope>NUCLEOTIDE SEQUENCE [LARGE SCALE GENOMIC DNA]</scope>
    <source>
        <strain evidence="2 3">NIE79</strain>
    </source>
</reference>
<feature type="transmembrane region" description="Helical" evidence="1">
    <location>
        <begin position="340"/>
        <end position="358"/>
    </location>
</feature>
<keyword evidence="3" id="KW-1185">Reference proteome</keyword>
<organism evidence="2 3">
    <name type="scientific">Micromonospora trifolii</name>
    <dbReference type="NCBI Taxonomy" id="2911208"/>
    <lineage>
        <taxon>Bacteria</taxon>
        <taxon>Bacillati</taxon>
        <taxon>Actinomycetota</taxon>
        <taxon>Actinomycetes</taxon>
        <taxon>Micromonosporales</taxon>
        <taxon>Micromonosporaceae</taxon>
        <taxon>Micromonospora</taxon>
    </lineage>
</organism>
<keyword evidence="1" id="KW-0812">Transmembrane</keyword>
<accession>A0ABS9MVQ8</accession>
<evidence type="ECO:0000313" key="2">
    <source>
        <dbReference type="EMBL" id="MCG5441789.1"/>
    </source>
</evidence>
<evidence type="ECO:0000313" key="3">
    <source>
        <dbReference type="Proteomes" id="UP001201629"/>
    </source>
</evidence>